<dbReference type="EMBL" id="CAXHTA020000007">
    <property type="protein sequence ID" value="CAL5222416.1"/>
    <property type="molecule type" value="Genomic_DNA"/>
</dbReference>
<gene>
    <name evidence="2" type="primary">g4777</name>
    <name evidence="2" type="ORF">VP750_LOCUS4075</name>
</gene>
<feature type="compositionally biased region" description="Basic and acidic residues" evidence="1">
    <location>
        <begin position="192"/>
        <end position="201"/>
    </location>
</feature>
<organism evidence="2 3">
    <name type="scientific">Coccomyxa viridis</name>
    <dbReference type="NCBI Taxonomy" id="1274662"/>
    <lineage>
        <taxon>Eukaryota</taxon>
        <taxon>Viridiplantae</taxon>
        <taxon>Chlorophyta</taxon>
        <taxon>core chlorophytes</taxon>
        <taxon>Trebouxiophyceae</taxon>
        <taxon>Trebouxiophyceae incertae sedis</taxon>
        <taxon>Coccomyxaceae</taxon>
        <taxon>Coccomyxa</taxon>
    </lineage>
</organism>
<evidence type="ECO:0000313" key="3">
    <source>
        <dbReference type="Proteomes" id="UP001497392"/>
    </source>
</evidence>
<keyword evidence="3" id="KW-1185">Reference proteome</keyword>
<name>A0ABP1FSL2_9CHLO</name>
<feature type="compositionally biased region" description="Acidic residues" evidence="1">
    <location>
        <begin position="224"/>
        <end position="235"/>
    </location>
</feature>
<dbReference type="Proteomes" id="UP001497392">
    <property type="component" value="Unassembled WGS sequence"/>
</dbReference>
<feature type="compositionally biased region" description="Low complexity" evidence="1">
    <location>
        <begin position="202"/>
        <end position="216"/>
    </location>
</feature>
<sequence length="235" mass="26134">MTLAYNLCNEDLTFQSVRCGKSEPGELLTTAFGDLTQSKDLRSCVLRVLEEVKEGDEKTNVRDRKIQSEAAKLANKKFRDYIKKKVVPREDAIQCAYNGINYFRARSAANEKEVEETRDTVWESIKDKAGADVYAKSEDGQERNAHFNKILTRKFERLAEKAGDEIIQVAKKQRTKAAATTVATAISDEGEESRKRSEGRRAPATAAAIAVAAALEEASRDGESSSEEDSDEETE</sequence>
<proteinExistence type="predicted"/>
<evidence type="ECO:0000256" key="1">
    <source>
        <dbReference type="SAM" id="MobiDB-lite"/>
    </source>
</evidence>
<reference evidence="2 3" key="1">
    <citation type="submission" date="2024-06" db="EMBL/GenBank/DDBJ databases">
        <authorList>
            <person name="Kraege A."/>
            <person name="Thomma B."/>
        </authorList>
    </citation>
    <scope>NUCLEOTIDE SEQUENCE [LARGE SCALE GENOMIC DNA]</scope>
</reference>
<accession>A0ABP1FSL2</accession>
<protein>
    <submittedName>
        <fullName evidence="2">G4777 protein</fullName>
    </submittedName>
</protein>
<feature type="region of interest" description="Disordered" evidence="1">
    <location>
        <begin position="183"/>
        <end position="235"/>
    </location>
</feature>
<comment type="caution">
    <text evidence="2">The sequence shown here is derived from an EMBL/GenBank/DDBJ whole genome shotgun (WGS) entry which is preliminary data.</text>
</comment>
<evidence type="ECO:0000313" key="2">
    <source>
        <dbReference type="EMBL" id="CAL5222416.1"/>
    </source>
</evidence>